<dbReference type="InterPro" id="IPR011761">
    <property type="entry name" value="ATP-grasp"/>
</dbReference>
<dbReference type="PANTHER" id="PTHR43585:SF2">
    <property type="entry name" value="ATP-GRASP ENZYME FSQD"/>
    <property type="match status" value="1"/>
</dbReference>
<dbReference type="PANTHER" id="PTHR43585">
    <property type="entry name" value="FUMIPYRROLE BIOSYNTHESIS PROTEIN C"/>
    <property type="match status" value="1"/>
</dbReference>
<dbReference type="Gene3D" id="3.40.50.20">
    <property type="match status" value="1"/>
</dbReference>
<keyword evidence="1" id="KW-0436">Ligase</keyword>
<evidence type="ECO:0000313" key="6">
    <source>
        <dbReference type="EMBL" id="MDY7228345.1"/>
    </source>
</evidence>
<dbReference type="RefSeq" id="WP_321547074.1">
    <property type="nucleotide sequence ID" value="NZ_JAXIVS010000006.1"/>
</dbReference>
<evidence type="ECO:0000256" key="3">
    <source>
        <dbReference type="ARBA" id="ARBA00022840"/>
    </source>
</evidence>
<dbReference type="Gene3D" id="3.30.470.20">
    <property type="entry name" value="ATP-grasp fold, B domain"/>
    <property type="match status" value="1"/>
</dbReference>
<keyword evidence="7" id="KW-1185">Reference proteome</keyword>
<organism evidence="6 7">
    <name type="scientific">Hyalangium rubrum</name>
    <dbReference type="NCBI Taxonomy" id="3103134"/>
    <lineage>
        <taxon>Bacteria</taxon>
        <taxon>Pseudomonadati</taxon>
        <taxon>Myxococcota</taxon>
        <taxon>Myxococcia</taxon>
        <taxon>Myxococcales</taxon>
        <taxon>Cystobacterineae</taxon>
        <taxon>Archangiaceae</taxon>
        <taxon>Hyalangium</taxon>
    </lineage>
</organism>
<dbReference type="EMBL" id="JAXIVS010000006">
    <property type="protein sequence ID" value="MDY7228345.1"/>
    <property type="molecule type" value="Genomic_DNA"/>
</dbReference>
<comment type="caution">
    <text evidence="6">The sequence shown here is derived from an EMBL/GenBank/DDBJ whole genome shotgun (WGS) entry which is preliminary data.</text>
</comment>
<evidence type="ECO:0000256" key="4">
    <source>
        <dbReference type="PROSITE-ProRule" id="PRU00409"/>
    </source>
</evidence>
<keyword evidence="2 4" id="KW-0547">Nucleotide-binding</keyword>
<gene>
    <name evidence="6" type="ORF">SYV04_18130</name>
</gene>
<dbReference type="InterPro" id="IPR013815">
    <property type="entry name" value="ATP_grasp_subdomain_1"/>
</dbReference>
<evidence type="ECO:0000259" key="5">
    <source>
        <dbReference type="PROSITE" id="PS50975"/>
    </source>
</evidence>
<evidence type="ECO:0000256" key="1">
    <source>
        <dbReference type="ARBA" id="ARBA00022598"/>
    </source>
</evidence>
<keyword evidence="3 4" id="KW-0067">ATP-binding</keyword>
<dbReference type="SUPFAM" id="SSF56059">
    <property type="entry name" value="Glutathione synthetase ATP-binding domain-like"/>
    <property type="match status" value="1"/>
</dbReference>
<protein>
    <submittedName>
        <fullName evidence="6">ATP-grasp domain-containing protein</fullName>
    </submittedName>
</protein>
<proteinExistence type="predicted"/>
<dbReference type="Gene3D" id="3.30.1490.20">
    <property type="entry name" value="ATP-grasp fold, A domain"/>
    <property type="match status" value="1"/>
</dbReference>
<evidence type="ECO:0000313" key="7">
    <source>
        <dbReference type="Proteomes" id="UP001291309"/>
    </source>
</evidence>
<sequence>MKQKACIIIYRNDNAYHRSNLAGFMRAIREAGALGICLAPQGVTFADGEVDLSRSYRSGGTLLLAPGSSDVPELRREVGFLCESFEVLRIFPCVEDDVFTAALCRRDFQVPGLLPEDAIHFRDKNVMARRAEELGVRVAGWGLPLTLQTIQDFIRDNGFPIIIKPFDGLAGRDTYKVSSEAALERVWTAVRDTRHDYRVEKFVVGSQYHVDMLFREGEPVFQAVCRYTHNVLEYQSNKPLGSVLRMDLSHAPESDMVRDCCTLVRGFGLGTGVIHAEFFLPEDGQPVFGEVAARLPGGYIVPLYAEAFGVHLAYEWARAELEPAYSLVPPRRRPMAAEFITTSKRGKLVQVAAPVEPQVASHIAEVKFTRKLGDVITDPRFVAHDTLGYFLVRGDSEEDAFHALSRVREHFTIELEPTRG</sequence>
<reference evidence="6 7" key="1">
    <citation type="submission" date="2023-12" db="EMBL/GenBank/DDBJ databases">
        <title>the genome sequence of Hyalangium sp. s54d21.</title>
        <authorList>
            <person name="Zhang X."/>
        </authorList>
    </citation>
    <scope>NUCLEOTIDE SEQUENCE [LARGE SCALE GENOMIC DNA]</scope>
    <source>
        <strain evidence="7">s54d21</strain>
    </source>
</reference>
<name>A0ABU5H4T0_9BACT</name>
<dbReference type="Proteomes" id="UP001291309">
    <property type="component" value="Unassembled WGS sequence"/>
</dbReference>
<dbReference type="PROSITE" id="PS50975">
    <property type="entry name" value="ATP_GRASP"/>
    <property type="match status" value="1"/>
</dbReference>
<dbReference type="Pfam" id="PF13535">
    <property type="entry name" value="ATP-grasp_4"/>
    <property type="match status" value="1"/>
</dbReference>
<evidence type="ECO:0000256" key="2">
    <source>
        <dbReference type="ARBA" id="ARBA00022741"/>
    </source>
</evidence>
<dbReference type="InterPro" id="IPR052032">
    <property type="entry name" value="ATP-dep_AA_Ligase"/>
</dbReference>
<accession>A0ABU5H4T0</accession>
<feature type="domain" description="ATP-grasp" evidence="5">
    <location>
        <begin position="128"/>
        <end position="321"/>
    </location>
</feature>